<reference evidence="1" key="1">
    <citation type="submission" date="2020-11" db="EMBL/GenBank/DDBJ databases">
        <authorList>
            <person name="Tran Van P."/>
        </authorList>
    </citation>
    <scope>NUCLEOTIDE SEQUENCE</scope>
</reference>
<proteinExistence type="predicted"/>
<dbReference type="GO" id="GO:0030527">
    <property type="term" value="F:structural constituent of chromatin"/>
    <property type="evidence" value="ECO:0007669"/>
    <property type="project" value="InterPro"/>
</dbReference>
<dbReference type="PRINTS" id="PR00620">
    <property type="entry name" value="HISTONEH2A"/>
</dbReference>
<dbReference type="EMBL" id="OE839298">
    <property type="protein sequence ID" value="CAD7586617.1"/>
    <property type="molecule type" value="Genomic_DNA"/>
</dbReference>
<gene>
    <name evidence="1" type="ORF">TGEB3V08_LOCUS929</name>
</gene>
<dbReference type="GO" id="GO:0003677">
    <property type="term" value="F:DNA binding"/>
    <property type="evidence" value="ECO:0007669"/>
    <property type="project" value="InterPro"/>
</dbReference>
<dbReference type="InterPro" id="IPR009072">
    <property type="entry name" value="Histone-fold"/>
</dbReference>
<organism evidence="1">
    <name type="scientific">Timema genevievae</name>
    <name type="common">Walking stick</name>
    <dbReference type="NCBI Taxonomy" id="629358"/>
    <lineage>
        <taxon>Eukaryota</taxon>
        <taxon>Metazoa</taxon>
        <taxon>Ecdysozoa</taxon>
        <taxon>Arthropoda</taxon>
        <taxon>Hexapoda</taxon>
        <taxon>Insecta</taxon>
        <taxon>Pterygota</taxon>
        <taxon>Neoptera</taxon>
        <taxon>Polyneoptera</taxon>
        <taxon>Phasmatodea</taxon>
        <taxon>Timematodea</taxon>
        <taxon>Timematoidea</taxon>
        <taxon>Timematidae</taxon>
        <taxon>Timema</taxon>
    </lineage>
</organism>
<dbReference type="AlphaFoldDB" id="A0A7R9PHI2"/>
<dbReference type="PANTHER" id="PTHR33198:SF19">
    <property type="entry name" value="CCHC-TYPE DOMAIN-CONTAINING PROTEIN"/>
    <property type="match status" value="1"/>
</dbReference>
<dbReference type="GO" id="GO:0046982">
    <property type="term" value="F:protein heterodimerization activity"/>
    <property type="evidence" value="ECO:0007669"/>
    <property type="project" value="InterPro"/>
</dbReference>
<dbReference type="SUPFAM" id="SSF47113">
    <property type="entry name" value="Histone-fold"/>
    <property type="match status" value="1"/>
</dbReference>
<dbReference type="PANTHER" id="PTHR33198">
    <property type="entry name" value="ANK_REP_REGION DOMAIN-CONTAINING PROTEIN-RELATED"/>
    <property type="match status" value="1"/>
</dbReference>
<sequence>MAEDEETNTIDVLREFTLKNDWSLYKPRMEFFFDANRIKSETRRQGLFLNALDEDAFKLKKKLSVPKKPKKLKYDALLELFDKYFLPVESVFAVRFKFFNASKEPEENVNEWLARIRELVVNYEFDNHLNFALINKFVLGMGQGPIRDRLLEENATKLTIDKAVEPASAKQASSPQYRLTDIKIKRSQFVISTRDSRSRHISQLKQQPGSSKGVRCDVCADTLKNSVKDPWMIRSGFLEDPGTVSSCYLEGPEMVDSCSLEGPGTVDSCSLEGPRTVGSCWHKGPRTLNSCSLECPGIVSSCSLECPGTVGSCFLEGPGTVGSCFLEGPGTVDSCFLEGPGTVDSCSLEGPGTLSSCSLEGPGMVDSCYLEVPGMVEYNGQIFPNLQFFVVESDGPPLLGRAWFSELGFRTIDTNRNKMLQPVHGSLLFPVGMIHHLLRKGNYSEQVGAGFPVSLAGVMKYLAAKVLEIARKKPEQQENLHHPASSTTGYS</sequence>
<evidence type="ECO:0000313" key="1">
    <source>
        <dbReference type="EMBL" id="CAD7586617.1"/>
    </source>
</evidence>
<protein>
    <submittedName>
        <fullName evidence="1">Uncharacterized protein</fullName>
    </submittedName>
</protein>
<accession>A0A7R9PHI2</accession>
<dbReference type="GO" id="GO:0000786">
    <property type="term" value="C:nucleosome"/>
    <property type="evidence" value="ECO:0007669"/>
    <property type="project" value="InterPro"/>
</dbReference>
<name>A0A7R9PHI2_TIMGE</name>
<dbReference type="InterPro" id="IPR002119">
    <property type="entry name" value="Histone_H2A"/>
</dbReference>
<dbReference type="Gene3D" id="1.10.20.10">
    <property type="entry name" value="Histone, subunit A"/>
    <property type="match status" value="1"/>
</dbReference>